<organism evidence="1 2">
    <name type="scientific">Blyttiomyces helicus</name>
    <dbReference type="NCBI Taxonomy" id="388810"/>
    <lineage>
        <taxon>Eukaryota</taxon>
        <taxon>Fungi</taxon>
        <taxon>Fungi incertae sedis</taxon>
        <taxon>Chytridiomycota</taxon>
        <taxon>Chytridiomycota incertae sedis</taxon>
        <taxon>Chytridiomycetes</taxon>
        <taxon>Chytridiomycetes incertae sedis</taxon>
        <taxon>Blyttiomyces</taxon>
    </lineage>
</organism>
<evidence type="ECO:0000313" key="1">
    <source>
        <dbReference type="EMBL" id="RKO94722.1"/>
    </source>
</evidence>
<name>A0A4P9WQ60_9FUNG</name>
<dbReference type="Proteomes" id="UP000269721">
    <property type="component" value="Unassembled WGS sequence"/>
</dbReference>
<gene>
    <name evidence="1" type="ORF">BDK51DRAFT_28548</name>
</gene>
<protein>
    <submittedName>
        <fullName evidence="1">Uncharacterized protein</fullName>
    </submittedName>
</protein>
<proteinExistence type="predicted"/>
<reference evidence="2" key="1">
    <citation type="journal article" date="2018" name="Nat. Microbiol.">
        <title>Leveraging single-cell genomics to expand the fungal tree of life.</title>
        <authorList>
            <person name="Ahrendt S.R."/>
            <person name="Quandt C.A."/>
            <person name="Ciobanu D."/>
            <person name="Clum A."/>
            <person name="Salamov A."/>
            <person name="Andreopoulos B."/>
            <person name="Cheng J.F."/>
            <person name="Woyke T."/>
            <person name="Pelin A."/>
            <person name="Henrissat B."/>
            <person name="Reynolds N.K."/>
            <person name="Benny G.L."/>
            <person name="Smith M.E."/>
            <person name="James T.Y."/>
            <person name="Grigoriev I.V."/>
        </authorList>
    </citation>
    <scope>NUCLEOTIDE SEQUENCE [LARGE SCALE GENOMIC DNA]</scope>
</reference>
<sequence length="320" mass="32764">MASCWRWGSGSAWCLLGEACPLAWGVAGWWVSGWASGACLVGAGWGWGAAGAWRWVGWAIRRGVRQVVGVLPAAGAGSALGLQGVATVAWVVVVGADGGVLGVMSTKAHQDQDHMTHQTAGEGGGDRIGSRVNRTARWVILCGGLWLSLLGDGGRGGGSLGTGPGGSAWALRTLDLNHHGTALQRGEGASAWWGAGFHAGIGGNGPVSCHSSGVGAGGCSRVGVHGYRHARQVGGGAGSLCAVHVAFVGWRSGCPSAGGGNNPSGRWWWRRGTSLSLVRRKGVRVPRQLWESGGSVRGGVSVGRRRWTARPPIGARVLQL</sequence>
<accession>A0A4P9WQ60</accession>
<evidence type="ECO:0000313" key="2">
    <source>
        <dbReference type="Proteomes" id="UP000269721"/>
    </source>
</evidence>
<dbReference type="EMBL" id="KZ993834">
    <property type="protein sequence ID" value="RKO94722.1"/>
    <property type="molecule type" value="Genomic_DNA"/>
</dbReference>
<keyword evidence="2" id="KW-1185">Reference proteome</keyword>
<dbReference type="AlphaFoldDB" id="A0A4P9WQ60"/>